<evidence type="ECO:0000256" key="5">
    <source>
        <dbReference type="ARBA" id="ARBA00023136"/>
    </source>
</evidence>
<feature type="transmembrane region" description="Helical" evidence="6">
    <location>
        <begin position="28"/>
        <end position="45"/>
    </location>
</feature>
<dbReference type="AlphaFoldDB" id="A0A099T5W8"/>
<reference evidence="7 8" key="1">
    <citation type="submission" date="2014-09" db="EMBL/GenBank/DDBJ databases">
        <title>Draft genome sequence of an obligately methylotrophic methanogen, Methanococcoides methylutens, isolated from marine sediment.</title>
        <authorList>
            <person name="Guan Y."/>
            <person name="Ngugi D.K."/>
            <person name="Blom J."/>
            <person name="Ali S."/>
            <person name="Ferry J.G."/>
            <person name="Stingl U."/>
        </authorList>
    </citation>
    <scope>NUCLEOTIDE SEQUENCE [LARGE SCALE GENOMIC DNA]</scope>
    <source>
        <strain evidence="7 8">DSM 2657</strain>
    </source>
</reference>
<feature type="transmembrane region" description="Helical" evidence="6">
    <location>
        <begin position="66"/>
        <end position="86"/>
    </location>
</feature>
<sequence>MKRYFIYSVALGLIWCFVHGTISSTNFLVGLILGPIVIYPFRELYDFTRKKSYANTIMKIPKQLKFLAVLLIEIIKANIIVAKIVLSPKLDIKPGIVAVPIRTETDIGITAIANTITLTPGTLTIDVSDDRKVLYVHAIDASDPEGLRESIRDDLEKYVLEAFE</sequence>
<organism evidence="7 8">
    <name type="scientific">Methanococcoides methylutens</name>
    <dbReference type="NCBI Taxonomy" id="2226"/>
    <lineage>
        <taxon>Archaea</taxon>
        <taxon>Methanobacteriati</taxon>
        <taxon>Methanobacteriota</taxon>
        <taxon>Stenosarchaea group</taxon>
        <taxon>Methanomicrobia</taxon>
        <taxon>Methanosarcinales</taxon>
        <taxon>Methanosarcinaceae</taxon>
        <taxon>Methanococcoides</taxon>
    </lineage>
</organism>
<keyword evidence="4 6" id="KW-1133">Transmembrane helix</keyword>
<dbReference type="Proteomes" id="UP000029859">
    <property type="component" value="Unassembled WGS sequence"/>
</dbReference>
<dbReference type="InterPro" id="IPR002758">
    <property type="entry name" value="Cation_antiport_E"/>
</dbReference>
<dbReference type="GO" id="GO:0005886">
    <property type="term" value="C:plasma membrane"/>
    <property type="evidence" value="ECO:0007669"/>
    <property type="project" value="UniProtKB-SubCell"/>
</dbReference>
<dbReference type="PANTHER" id="PTHR34584">
    <property type="entry name" value="NA(+)/H(+) ANTIPORTER SUBUNIT E1"/>
    <property type="match status" value="1"/>
</dbReference>
<comment type="caution">
    <text evidence="7">The sequence shown here is derived from an EMBL/GenBank/DDBJ whole genome shotgun (WGS) entry which is preliminary data.</text>
</comment>
<comment type="subcellular location">
    <subcellularLocation>
        <location evidence="1">Cell membrane</location>
        <topology evidence="1">Multi-pass membrane protein</topology>
    </subcellularLocation>
</comment>
<evidence type="ECO:0000256" key="4">
    <source>
        <dbReference type="ARBA" id="ARBA00022989"/>
    </source>
</evidence>
<keyword evidence="2" id="KW-1003">Cell membrane</keyword>
<gene>
    <name evidence="7" type="ORF">LI82_02315</name>
</gene>
<evidence type="ECO:0000256" key="2">
    <source>
        <dbReference type="ARBA" id="ARBA00022475"/>
    </source>
</evidence>
<evidence type="ECO:0000313" key="7">
    <source>
        <dbReference type="EMBL" id="KGK99596.1"/>
    </source>
</evidence>
<name>A0A099T5W8_METMT</name>
<dbReference type="GO" id="GO:0008324">
    <property type="term" value="F:monoatomic cation transmembrane transporter activity"/>
    <property type="evidence" value="ECO:0007669"/>
    <property type="project" value="InterPro"/>
</dbReference>
<dbReference type="OrthoDB" id="85180at2157"/>
<proteinExistence type="predicted"/>
<dbReference type="EMBL" id="JRHO01000005">
    <property type="protein sequence ID" value="KGK99596.1"/>
    <property type="molecule type" value="Genomic_DNA"/>
</dbReference>
<protein>
    <submittedName>
        <fullName evidence="7">Cation:proton antiporter</fullName>
    </submittedName>
</protein>
<dbReference type="PIRSF" id="PIRSF019239">
    <property type="entry name" value="MrpE"/>
    <property type="match status" value="1"/>
</dbReference>
<accession>A0A099T5W8</accession>
<dbReference type="PANTHER" id="PTHR34584:SF1">
    <property type="entry name" value="NA(+)_H(+) ANTIPORTER SUBUNIT E1"/>
    <property type="match status" value="1"/>
</dbReference>
<dbReference type="RefSeq" id="WP_048193322.1">
    <property type="nucleotide sequence ID" value="NZ_CAAGSM010000007.1"/>
</dbReference>
<dbReference type="Pfam" id="PF01899">
    <property type="entry name" value="MNHE"/>
    <property type="match status" value="1"/>
</dbReference>
<keyword evidence="5 6" id="KW-0472">Membrane</keyword>
<keyword evidence="3 6" id="KW-0812">Transmembrane</keyword>
<evidence type="ECO:0000256" key="3">
    <source>
        <dbReference type="ARBA" id="ARBA00022692"/>
    </source>
</evidence>
<evidence type="ECO:0000256" key="1">
    <source>
        <dbReference type="ARBA" id="ARBA00004651"/>
    </source>
</evidence>
<keyword evidence="8" id="KW-1185">Reference proteome</keyword>
<evidence type="ECO:0000256" key="6">
    <source>
        <dbReference type="SAM" id="Phobius"/>
    </source>
</evidence>
<feature type="transmembrane region" description="Helical" evidence="6">
    <location>
        <begin position="5"/>
        <end position="22"/>
    </location>
</feature>
<evidence type="ECO:0000313" key="8">
    <source>
        <dbReference type="Proteomes" id="UP000029859"/>
    </source>
</evidence>